<gene>
    <name evidence="2" type="ORF">MENT_LOCUS3209</name>
</gene>
<organism evidence="2 3">
    <name type="scientific">Meloidogyne enterolobii</name>
    <name type="common">Root-knot nematode worm</name>
    <name type="synonym">Meloidogyne mayaguensis</name>
    <dbReference type="NCBI Taxonomy" id="390850"/>
    <lineage>
        <taxon>Eukaryota</taxon>
        <taxon>Metazoa</taxon>
        <taxon>Ecdysozoa</taxon>
        <taxon>Nematoda</taxon>
        <taxon>Chromadorea</taxon>
        <taxon>Rhabditida</taxon>
        <taxon>Tylenchina</taxon>
        <taxon>Tylenchomorpha</taxon>
        <taxon>Tylenchoidea</taxon>
        <taxon>Meloidogynidae</taxon>
        <taxon>Meloidogyninae</taxon>
        <taxon>Meloidogyne</taxon>
    </lineage>
</organism>
<evidence type="ECO:0000313" key="3">
    <source>
        <dbReference type="Proteomes" id="UP000580250"/>
    </source>
</evidence>
<protein>
    <submittedName>
        <fullName evidence="2">Uncharacterized protein</fullName>
    </submittedName>
</protein>
<dbReference type="EMBL" id="CAJEWN010000010">
    <property type="protein sequence ID" value="CAD2131172.1"/>
    <property type="molecule type" value="Genomic_DNA"/>
</dbReference>
<dbReference type="Proteomes" id="UP000580250">
    <property type="component" value="Unassembled WGS sequence"/>
</dbReference>
<name>A0A6V7TU37_MELEN</name>
<reference evidence="2 3" key="1">
    <citation type="submission" date="2020-08" db="EMBL/GenBank/DDBJ databases">
        <authorList>
            <person name="Koutsovoulos G."/>
            <person name="Danchin GJ E."/>
        </authorList>
    </citation>
    <scope>NUCLEOTIDE SEQUENCE [LARGE SCALE GENOMIC DNA]</scope>
</reference>
<feature type="compositionally biased region" description="Low complexity" evidence="1">
    <location>
        <begin position="112"/>
        <end position="123"/>
    </location>
</feature>
<proteinExistence type="predicted"/>
<accession>A0A6V7TU37</accession>
<comment type="caution">
    <text evidence="2">The sequence shown here is derived from an EMBL/GenBank/DDBJ whole genome shotgun (WGS) entry which is preliminary data.</text>
</comment>
<feature type="region of interest" description="Disordered" evidence="1">
    <location>
        <begin position="112"/>
        <end position="148"/>
    </location>
</feature>
<dbReference type="AlphaFoldDB" id="A0A6V7TU37"/>
<evidence type="ECO:0000313" key="2">
    <source>
        <dbReference type="EMBL" id="CAD2131172.1"/>
    </source>
</evidence>
<evidence type="ECO:0000256" key="1">
    <source>
        <dbReference type="SAM" id="MobiDB-lite"/>
    </source>
</evidence>
<sequence>MILIRKKGDSDDLSRGFRFIKKDEELPWCGNRRSTCNITNNKNNNSNIPTTKVNTTNRRTSLSKIFTNFRLQLEKTKTAFLTTSSSTDELKKIPNNKRKNLNNIPITRSFTTSLASPSTSSSSLDNYLRRRRENKNNNNKEEVEEEAF</sequence>